<dbReference type="InterPro" id="IPR013525">
    <property type="entry name" value="ABC2_TM"/>
</dbReference>
<dbReference type="Proteomes" id="UP000092650">
    <property type="component" value="Chromosome"/>
</dbReference>
<name>A0A1C7E9W0_9BACL</name>
<feature type="transmembrane region" description="Helical" evidence="5">
    <location>
        <begin position="21"/>
        <end position="39"/>
    </location>
</feature>
<dbReference type="KEGG" id="ppla:BBI15_09910"/>
<dbReference type="AlphaFoldDB" id="A0A1C7E9W0"/>
<evidence type="ECO:0000256" key="5">
    <source>
        <dbReference type="SAM" id="Phobius"/>
    </source>
</evidence>
<keyword evidence="4 5" id="KW-0472">Membrane</keyword>
<reference evidence="7" key="1">
    <citation type="submission" date="2016-10" db="EMBL/GenBank/DDBJ databases">
        <authorList>
            <person name="See-Too W.S."/>
        </authorList>
    </citation>
    <scope>NUCLEOTIDE SEQUENCE [LARGE SCALE GENOMIC DNA]</scope>
    <source>
        <strain evidence="7">DSM 23997</strain>
    </source>
</reference>
<protein>
    <recommendedName>
        <fullName evidence="6">ABC-2 type transporter transmembrane domain-containing protein</fullName>
    </recommendedName>
</protein>
<evidence type="ECO:0000313" key="7">
    <source>
        <dbReference type="EMBL" id="ANU20508.1"/>
    </source>
</evidence>
<feature type="transmembrane region" description="Helical" evidence="5">
    <location>
        <begin position="122"/>
        <end position="146"/>
    </location>
</feature>
<dbReference type="STRING" id="1038856.BBI15_09910"/>
<sequence>MNISMKRVGAIFIKDYKEFSRNYAVSIMLLFPIFFAFLYRGTGEPQGEIYAFILNFSLAMMTSFIQACLIAEEKERNTLRSLMMTPASMLDVLLGKSALVFTMSAAVLALSTYIYGYEPTNLPVLLFAVAVSIVLYVAVGTICGLYSRTVMEATLSVFPVLIIFTAGPYAQLFADKFPVLEAARYLPSSQLMELLGGASGTDAVEPLVVITLWAAALTAISFILYKKRLKDQ</sequence>
<accession>A0A1C7E9W0</accession>
<keyword evidence="8" id="KW-1185">Reference proteome</keyword>
<evidence type="ECO:0000256" key="1">
    <source>
        <dbReference type="ARBA" id="ARBA00004141"/>
    </source>
</evidence>
<dbReference type="RefSeq" id="WP_068870610.1">
    <property type="nucleotide sequence ID" value="NZ_CP016539.2"/>
</dbReference>
<feature type="transmembrane region" description="Helical" evidence="5">
    <location>
        <begin position="207"/>
        <end position="225"/>
    </location>
</feature>
<dbReference type="EMBL" id="CP016539">
    <property type="protein sequence ID" value="ANU20508.1"/>
    <property type="molecule type" value="Genomic_DNA"/>
</dbReference>
<feature type="domain" description="ABC-2 type transporter transmembrane" evidence="6">
    <location>
        <begin position="49"/>
        <end position="221"/>
    </location>
</feature>
<organism evidence="7 8">
    <name type="scientific">Planococcus plakortidis</name>
    <dbReference type="NCBI Taxonomy" id="1038856"/>
    <lineage>
        <taxon>Bacteria</taxon>
        <taxon>Bacillati</taxon>
        <taxon>Bacillota</taxon>
        <taxon>Bacilli</taxon>
        <taxon>Bacillales</taxon>
        <taxon>Caryophanaceae</taxon>
        <taxon>Planococcus</taxon>
    </lineage>
</organism>
<keyword evidence="2 5" id="KW-0812">Transmembrane</keyword>
<feature type="transmembrane region" description="Helical" evidence="5">
    <location>
        <begin position="51"/>
        <end position="71"/>
    </location>
</feature>
<evidence type="ECO:0000259" key="6">
    <source>
        <dbReference type="Pfam" id="PF12698"/>
    </source>
</evidence>
<keyword evidence="3 5" id="KW-1133">Transmembrane helix</keyword>
<feature type="transmembrane region" description="Helical" evidence="5">
    <location>
        <begin position="153"/>
        <end position="170"/>
    </location>
</feature>
<evidence type="ECO:0000313" key="8">
    <source>
        <dbReference type="Proteomes" id="UP000092650"/>
    </source>
</evidence>
<evidence type="ECO:0000256" key="2">
    <source>
        <dbReference type="ARBA" id="ARBA00022692"/>
    </source>
</evidence>
<dbReference type="Pfam" id="PF12698">
    <property type="entry name" value="ABC2_membrane_3"/>
    <property type="match status" value="1"/>
</dbReference>
<comment type="subcellular location">
    <subcellularLocation>
        <location evidence="1">Membrane</location>
        <topology evidence="1">Multi-pass membrane protein</topology>
    </subcellularLocation>
</comment>
<evidence type="ECO:0000256" key="3">
    <source>
        <dbReference type="ARBA" id="ARBA00022989"/>
    </source>
</evidence>
<proteinExistence type="predicted"/>
<evidence type="ECO:0000256" key="4">
    <source>
        <dbReference type="ARBA" id="ARBA00023136"/>
    </source>
</evidence>
<feature type="transmembrane region" description="Helical" evidence="5">
    <location>
        <begin position="92"/>
        <end position="116"/>
    </location>
</feature>
<gene>
    <name evidence="7" type="ORF">BBI15_09910</name>
</gene>
<dbReference type="OrthoDB" id="3182222at2"/>